<dbReference type="AlphaFoldDB" id="A0A9X1M6M5"/>
<reference evidence="3" key="1">
    <citation type="submission" date="2021-10" db="EMBL/GenBank/DDBJ databases">
        <title>Novel species in genus Arthrobacter.</title>
        <authorList>
            <person name="Liu Y."/>
        </authorList>
    </citation>
    <scope>NUCLEOTIDE SEQUENCE</scope>
    <source>
        <strain evidence="5">zg-Y462</strain>
        <strain evidence="3">Zg-Y462</strain>
    </source>
</reference>
<evidence type="ECO:0000256" key="1">
    <source>
        <dbReference type="SAM" id="MobiDB-lite"/>
    </source>
</evidence>
<gene>
    <name evidence="3" type="ORF">LJ755_03310</name>
    <name evidence="4" type="ORF">MUK71_07385</name>
</gene>
<keyword evidence="2" id="KW-0732">Signal</keyword>
<dbReference type="EMBL" id="JAJFZT010000001">
    <property type="protein sequence ID" value="MCC3271755.1"/>
    <property type="molecule type" value="Genomic_DNA"/>
</dbReference>
<accession>A0A9X1M6M5</accession>
<evidence type="ECO:0000313" key="3">
    <source>
        <dbReference type="EMBL" id="MCC3271755.1"/>
    </source>
</evidence>
<dbReference type="RefSeq" id="WP_227927957.1">
    <property type="nucleotide sequence ID" value="NZ_CP094984.1"/>
</dbReference>
<dbReference type="Proteomes" id="UP000829758">
    <property type="component" value="Chromosome"/>
</dbReference>
<name>A0A9X1M6M5_9MICC</name>
<evidence type="ECO:0000313" key="4">
    <source>
        <dbReference type="EMBL" id="UON93418.1"/>
    </source>
</evidence>
<dbReference type="Proteomes" id="UP001155145">
    <property type="component" value="Unassembled WGS sequence"/>
</dbReference>
<feature type="signal peptide" evidence="2">
    <location>
        <begin position="1"/>
        <end position="18"/>
    </location>
</feature>
<sequence length="129" mass="13436">MITAGLLCLAAVAAPALAGCDPRSGLTPRQVIEGFAATPDLPATNPRDVTSERCGDGGDDVGCEEAVQADELTVYGFAKKEDAAAFARSLGRNGYQSDWIVLEYDNAAADTDEAKASYATQVDGTWTSD</sequence>
<evidence type="ECO:0000256" key="2">
    <source>
        <dbReference type="SAM" id="SignalP"/>
    </source>
</evidence>
<evidence type="ECO:0008006" key="7">
    <source>
        <dbReference type="Google" id="ProtNLM"/>
    </source>
</evidence>
<keyword evidence="5" id="KW-1185">Reference proteome</keyword>
<feature type="chain" id="PRO_5040730511" description="Lipoprotein" evidence="2">
    <location>
        <begin position="19"/>
        <end position="129"/>
    </location>
</feature>
<organism evidence="3 6">
    <name type="scientific">Arthrobacter zhangbolii</name>
    <dbReference type="NCBI Taxonomy" id="2886936"/>
    <lineage>
        <taxon>Bacteria</taxon>
        <taxon>Bacillati</taxon>
        <taxon>Actinomycetota</taxon>
        <taxon>Actinomycetes</taxon>
        <taxon>Micrococcales</taxon>
        <taxon>Micrococcaceae</taxon>
        <taxon>Arthrobacter</taxon>
    </lineage>
</organism>
<dbReference type="EMBL" id="CP094984">
    <property type="protein sequence ID" value="UON93418.1"/>
    <property type="molecule type" value="Genomic_DNA"/>
</dbReference>
<evidence type="ECO:0000313" key="6">
    <source>
        <dbReference type="Proteomes" id="UP001155145"/>
    </source>
</evidence>
<evidence type="ECO:0000313" key="5">
    <source>
        <dbReference type="Proteomes" id="UP000829758"/>
    </source>
</evidence>
<protein>
    <recommendedName>
        <fullName evidence="7">Lipoprotein</fullName>
    </recommendedName>
</protein>
<proteinExistence type="predicted"/>
<feature type="region of interest" description="Disordered" evidence="1">
    <location>
        <begin position="38"/>
        <end position="57"/>
    </location>
</feature>